<gene>
    <name evidence="3" type="ORF">CCMP2556_LOCUS36617</name>
</gene>
<name>A0ABP0PHC2_9DINO</name>
<sequence length="520" mass="58244">MAFFLPRGLRCGQLGARCFSQRPRFSLVVDGMEICRHSTGLSGAFQRHRWPEGDVFGPKHFEGLRAALTRHGELRKGYVCAQKGTRWTPRDLQGLELISVPRRAGGKDPNDIAISLEAARLVFQENVDAIALAAADLDFLYLVEVLQRHGARVLVLLPRQCNAGVARAFRETAEVEWFSFAEEAERQPKKKMLLSSKRCSSVFEDLKAEDFDHGEVGLEMMDQLRAMLLDWGYLEDQTQALLPAVAKFAVLHELEDFPLWPKSLAYTQLAKVISKHGVWKRNDHRLIFVLPCGPATASKKWLEACGSSKAVSYVRAGGAFLLRESEAVALEVLQRLGYYGDMNEDLSEAIDIFASMKSNDQALQVSGLSIKPHFSVHRKMALLHAALVSPRVHGEWHIAPGDDLARRFLVARGLLAGGQGADRKEVWRALESFLEQSELPRPRSYNAAVKQLNLLLSSEDPSSRSPRVPRVDPPRQRSPRAVHGEPKSGQRLADDDGRLRGEGWWDRFEREDSGRTDLGL</sequence>
<dbReference type="Pfam" id="PF01936">
    <property type="entry name" value="NYN"/>
    <property type="match status" value="1"/>
</dbReference>
<evidence type="ECO:0000313" key="4">
    <source>
        <dbReference type="Proteomes" id="UP001642484"/>
    </source>
</evidence>
<dbReference type="Gene3D" id="3.40.50.1010">
    <property type="entry name" value="5'-nuclease"/>
    <property type="match status" value="1"/>
</dbReference>
<evidence type="ECO:0000256" key="1">
    <source>
        <dbReference type="SAM" id="MobiDB-lite"/>
    </source>
</evidence>
<feature type="compositionally biased region" description="Low complexity" evidence="1">
    <location>
        <begin position="457"/>
        <end position="468"/>
    </location>
</feature>
<organism evidence="3 4">
    <name type="scientific">Durusdinium trenchii</name>
    <dbReference type="NCBI Taxonomy" id="1381693"/>
    <lineage>
        <taxon>Eukaryota</taxon>
        <taxon>Sar</taxon>
        <taxon>Alveolata</taxon>
        <taxon>Dinophyceae</taxon>
        <taxon>Suessiales</taxon>
        <taxon>Symbiodiniaceae</taxon>
        <taxon>Durusdinium</taxon>
    </lineage>
</organism>
<feature type="region of interest" description="Disordered" evidence="1">
    <location>
        <begin position="456"/>
        <end position="499"/>
    </location>
</feature>
<feature type="compositionally biased region" description="Basic and acidic residues" evidence="1">
    <location>
        <begin position="482"/>
        <end position="499"/>
    </location>
</feature>
<feature type="domain" description="NYN" evidence="2">
    <location>
        <begin position="60"/>
        <end position="161"/>
    </location>
</feature>
<comment type="caution">
    <text evidence="3">The sequence shown here is derived from an EMBL/GenBank/DDBJ whole genome shotgun (WGS) entry which is preliminary data.</text>
</comment>
<evidence type="ECO:0000313" key="3">
    <source>
        <dbReference type="EMBL" id="CAK9074319.1"/>
    </source>
</evidence>
<proteinExistence type="predicted"/>
<evidence type="ECO:0000259" key="2">
    <source>
        <dbReference type="Pfam" id="PF01936"/>
    </source>
</evidence>
<protein>
    <recommendedName>
        <fullName evidence="2">NYN domain-containing protein</fullName>
    </recommendedName>
</protein>
<dbReference type="EMBL" id="CAXAMN010022995">
    <property type="protein sequence ID" value="CAK9074319.1"/>
    <property type="molecule type" value="Genomic_DNA"/>
</dbReference>
<dbReference type="Proteomes" id="UP001642484">
    <property type="component" value="Unassembled WGS sequence"/>
</dbReference>
<reference evidence="3 4" key="1">
    <citation type="submission" date="2024-02" db="EMBL/GenBank/DDBJ databases">
        <authorList>
            <person name="Chen Y."/>
            <person name="Shah S."/>
            <person name="Dougan E. K."/>
            <person name="Thang M."/>
            <person name="Chan C."/>
        </authorList>
    </citation>
    <scope>NUCLEOTIDE SEQUENCE [LARGE SCALE GENOMIC DNA]</scope>
</reference>
<accession>A0ABP0PHC2</accession>
<keyword evidence="4" id="KW-1185">Reference proteome</keyword>
<dbReference type="InterPro" id="IPR021139">
    <property type="entry name" value="NYN"/>
</dbReference>